<name>A0A4R6T8D5_9BACT</name>
<comment type="caution">
    <text evidence="1">The sequence shown here is derived from an EMBL/GenBank/DDBJ whole genome shotgun (WGS) entry which is preliminary data.</text>
</comment>
<organism evidence="1 2">
    <name type="scientific">Algoriphagus boseongensis</name>
    <dbReference type="NCBI Taxonomy" id="1442587"/>
    <lineage>
        <taxon>Bacteria</taxon>
        <taxon>Pseudomonadati</taxon>
        <taxon>Bacteroidota</taxon>
        <taxon>Cytophagia</taxon>
        <taxon>Cytophagales</taxon>
        <taxon>Cyclobacteriaceae</taxon>
        <taxon>Algoriphagus</taxon>
    </lineage>
</organism>
<accession>A0A4R6T8D5</accession>
<dbReference type="AlphaFoldDB" id="A0A4R6T8D5"/>
<sequence>MIFNDLFFKILKNTISEFGYSDLLLELNKIFIHKKSPAFLQGLSNINSRLFSSF</sequence>
<keyword evidence="2" id="KW-1185">Reference proteome</keyword>
<reference evidence="1 2" key="1">
    <citation type="submission" date="2019-03" db="EMBL/GenBank/DDBJ databases">
        <title>Genomic Encyclopedia of Type Strains, Phase III (KMG-III): the genomes of soil and plant-associated and newly described type strains.</title>
        <authorList>
            <person name="Whitman W."/>
        </authorList>
    </citation>
    <scope>NUCLEOTIDE SEQUENCE [LARGE SCALE GENOMIC DNA]</scope>
    <source>
        <strain evidence="1 2">CECT 8446</strain>
    </source>
</reference>
<evidence type="ECO:0000313" key="2">
    <source>
        <dbReference type="Proteomes" id="UP000294535"/>
    </source>
</evidence>
<proteinExistence type="predicted"/>
<dbReference type="EMBL" id="SNYF01000006">
    <property type="protein sequence ID" value="TDQ17525.1"/>
    <property type="molecule type" value="Genomic_DNA"/>
</dbReference>
<evidence type="ECO:0000313" key="1">
    <source>
        <dbReference type="EMBL" id="TDQ17525.1"/>
    </source>
</evidence>
<gene>
    <name evidence="1" type="ORF">DFQ04_2179</name>
</gene>
<protein>
    <submittedName>
        <fullName evidence="1">Uncharacterized protein</fullName>
    </submittedName>
</protein>
<dbReference type="Proteomes" id="UP000294535">
    <property type="component" value="Unassembled WGS sequence"/>
</dbReference>